<evidence type="ECO:0000256" key="2">
    <source>
        <dbReference type="ARBA" id="ARBA00023002"/>
    </source>
</evidence>
<dbReference type="InterPro" id="IPR050097">
    <property type="entry name" value="Ferredoxin-NADP_redctase_2"/>
</dbReference>
<sequence length="318" mass="34607">MLYFYFTVYQFKKCDYMNAFDYEVAVIGGSHAGLAAAHTLGRSKRRTIVFDAGTPRNSAAQSLHNFSTGDGASPNALRSIALAHLNMFENVRYLPQPVSSVNAAATGFQLTAGNEILTVRKIILATGVTDKLFAIEGLAALWGRTVLHCTYCHGWEARDQPALVLVKGAIAWDVAITISHWNPQLTFLLNGSTVEDAEKKTYLQQRGWRLIETPVIKLTRREEMTEALLADGQVVAAPVVYTKPVQVKFNNELAVKLGCEISKSGSVLTDGAMQTSVQGVFAAGDVAHPGYHLVAEAIATGHKAAAFCNNQLCKEDYR</sequence>
<dbReference type="Proteomes" id="UP000192276">
    <property type="component" value="Unassembled WGS sequence"/>
</dbReference>
<dbReference type="InterPro" id="IPR036188">
    <property type="entry name" value="FAD/NAD-bd_sf"/>
</dbReference>
<evidence type="ECO:0000313" key="5">
    <source>
        <dbReference type="Proteomes" id="UP000192276"/>
    </source>
</evidence>
<reference evidence="5" key="1">
    <citation type="submission" date="2016-04" db="EMBL/GenBank/DDBJ databases">
        <authorList>
            <person name="Chen L."/>
            <person name="Zhuang W."/>
            <person name="Wang G."/>
        </authorList>
    </citation>
    <scope>NUCLEOTIDE SEQUENCE [LARGE SCALE GENOMIC DNA]</scope>
    <source>
        <strain evidence="5">208</strain>
    </source>
</reference>
<dbReference type="SUPFAM" id="SSF51905">
    <property type="entry name" value="FAD/NAD(P)-binding domain"/>
    <property type="match status" value="1"/>
</dbReference>
<proteinExistence type="predicted"/>
<feature type="domain" description="FAD/NAD(P)-binding" evidence="3">
    <location>
        <begin position="22"/>
        <end position="301"/>
    </location>
</feature>
<dbReference type="PRINTS" id="PR00368">
    <property type="entry name" value="FADPNR"/>
</dbReference>
<evidence type="ECO:0000259" key="3">
    <source>
        <dbReference type="Pfam" id="PF07992"/>
    </source>
</evidence>
<evidence type="ECO:0000256" key="1">
    <source>
        <dbReference type="ARBA" id="ARBA00022630"/>
    </source>
</evidence>
<dbReference type="GO" id="GO:0016491">
    <property type="term" value="F:oxidoreductase activity"/>
    <property type="evidence" value="ECO:0007669"/>
    <property type="project" value="UniProtKB-KW"/>
</dbReference>
<organism evidence="4 5">
    <name type="scientific">Niastella populi</name>
    <dbReference type="NCBI Taxonomy" id="550983"/>
    <lineage>
        <taxon>Bacteria</taxon>
        <taxon>Pseudomonadati</taxon>
        <taxon>Bacteroidota</taxon>
        <taxon>Chitinophagia</taxon>
        <taxon>Chitinophagales</taxon>
        <taxon>Chitinophagaceae</taxon>
        <taxon>Niastella</taxon>
    </lineage>
</organism>
<dbReference type="PANTHER" id="PTHR48105">
    <property type="entry name" value="THIOREDOXIN REDUCTASE 1-RELATED-RELATED"/>
    <property type="match status" value="1"/>
</dbReference>
<dbReference type="STRING" id="550983.A4R26_21755"/>
<gene>
    <name evidence="4" type="ORF">A4R26_21755</name>
</gene>
<dbReference type="PRINTS" id="PR00469">
    <property type="entry name" value="PNDRDTASEII"/>
</dbReference>
<keyword evidence="5" id="KW-1185">Reference proteome</keyword>
<dbReference type="Gene3D" id="3.50.50.60">
    <property type="entry name" value="FAD/NAD(P)-binding domain"/>
    <property type="match status" value="2"/>
</dbReference>
<keyword evidence="1" id="KW-0285">Flavoprotein</keyword>
<protein>
    <recommendedName>
        <fullName evidence="3">FAD/NAD(P)-binding domain-containing protein</fullName>
    </recommendedName>
</protein>
<dbReference type="EMBL" id="LWBP01000185">
    <property type="protein sequence ID" value="OQP59016.1"/>
    <property type="molecule type" value="Genomic_DNA"/>
</dbReference>
<name>A0A1V9FLB0_9BACT</name>
<dbReference type="Pfam" id="PF07992">
    <property type="entry name" value="Pyr_redox_2"/>
    <property type="match status" value="1"/>
</dbReference>
<dbReference type="AlphaFoldDB" id="A0A1V9FLB0"/>
<evidence type="ECO:0000313" key="4">
    <source>
        <dbReference type="EMBL" id="OQP59016.1"/>
    </source>
</evidence>
<comment type="caution">
    <text evidence="4">The sequence shown here is derived from an EMBL/GenBank/DDBJ whole genome shotgun (WGS) entry which is preliminary data.</text>
</comment>
<dbReference type="InterPro" id="IPR023753">
    <property type="entry name" value="FAD/NAD-binding_dom"/>
</dbReference>
<accession>A0A1V9FLB0</accession>
<keyword evidence="2" id="KW-0560">Oxidoreductase</keyword>